<dbReference type="Pfam" id="PF00450">
    <property type="entry name" value="Peptidase_S10"/>
    <property type="match status" value="1"/>
</dbReference>
<organism evidence="7 8">
    <name type="scientific">Allacma fusca</name>
    <dbReference type="NCBI Taxonomy" id="39272"/>
    <lineage>
        <taxon>Eukaryota</taxon>
        <taxon>Metazoa</taxon>
        <taxon>Ecdysozoa</taxon>
        <taxon>Arthropoda</taxon>
        <taxon>Hexapoda</taxon>
        <taxon>Collembola</taxon>
        <taxon>Symphypleona</taxon>
        <taxon>Sminthuridae</taxon>
        <taxon>Allacma</taxon>
    </lineage>
</organism>
<evidence type="ECO:0000256" key="4">
    <source>
        <dbReference type="ARBA" id="ARBA00022801"/>
    </source>
</evidence>
<proteinExistence type="predicted"/>
<feature type="signal peptide" evidence="6">
    <location>
        <begin position="1"/>
        <end position="20"/>
    </location>
</feature>
<comment type="caution">
    <text evidence="7">The sequence shown here is derived from an EMBL/GenBank/DDBJ whole genome shotgun (WGS) entry which is preliminary data.</text>
</comment>
<keyword evidence="3 6" id="KW-0732">Signal</keyword>
<protein>
    <submittedName>
        <fullName evidence="7">Uncharacterized protein</fullName>
    </submittedName>
</protein>
<evidence type="ECO:0000313" key="8">
    <source>
        <dbReference type="Proteomes" id="UP000708208"/>
    </source>
</evidence>
<sequence length="253" mass="28452">MTPARIIGLLLTVFLSSATAVEELILTPLIREVNLAQAKERATDNINLSHIKSSLNKPMTSYSGYLTVNEAYNSNLFFWLFPAIENPDTSSVILITNSVPGVSLMQGIFLENGPFVLDDNLELKEQNYTWAKTHTLIYIDTPVGTGFSYTDKEDGFASSAQDEDEELYEAMKQIYTLFPEYQSSMVNRIYSPEIYISLDLVTQLDDALHQVGLIDENQSEMLAVEEKKLDELIDNKNTDASEQMLKINFAPGR</sequence>
<evidence type="ECO:0000256" key="2">
    <source>
        <dbReference type="ARBA" id="ARBA00022670"/>
    </source>
</evidence>
<dbReference type="GO" id="GO:0004185">
    <property type="term" value="F:serine-type carboxypeptidase activity"/>
    <property type="evidence" value="ECO:0007669"/>
    <property type="project" value="InterPro"/>
</dbReference>
<evidence type="ECO:0000256" key="6">
    <source>
        <dbReference type="SAM" id="SignalP"/>
    </source>
</evidence>
<keyword evidence="2" id="KW-0645">Protease</keyword>
<keyword evidence="5" id="KW-0325">Glycoprotein</keyword>
<dbReference type="GO" id="GO:0006508">
    <property type="term" value="P:proteolysis"/>
    <property type="evidence" value="ECO:0007669"/>
    <property type="project" value="UniProtKB-KW"/>
</dbReference>
<dbReference type="PANTHER" id="PTHR11802:SF472">
    <property type="entry name" value="SERINE CARBOXYPEPTIDASE CPVL-RELATED"/>
    <property type="match status" value="1"/>
</dbReference>
<name>A0A8J2NKR6_9HEXA</name>
<evidence type="ECO:0000256" key="3">
    <source>
        <dbReference type="ARBA" id="ARBA00022729"/>
    </source>
</evidence>
<feature type="non-terminal residue" evidence="7">
    <location>
        <position position="1"/>
    </location>
</feature>
<evidence type="ECO:0000256" key="1">
    <source>
        <dbReference type="ARBA" id="ARBA00022645"/>
    </source>
</evidence>
<feature type="chain" id="PRO_5035273994" evidence="6">
    <location>
        <begin position="21"/>
        <end position="253"/>
    </location>
</feature>
<dbReference type="InterPro" id="IPR001563">
    <property type="entry name" value="Peptidase_S10"/>
</dbReference>
<keyword evidence="4" id="KW-0378">Hydrolase</keyword>
<dbReference type="OrthoDB" id="443318at2759"/>
<keyword evidence="1" id="KW-0121">Carboxypeptidase</keyword>
<reference evidence="7" key="1">
    <citation type="submission" date="2021-06" db="EMBL/GenBank/DDBJ databases">
        <authorList>
            <person name="Hodson N. C."/>
            <person name="Mongue J. A."/>
            <person name="Jaron S. K."/>
        </authorList>
    </citation>
    <scope>NUCLEOTIDE SEQUENCE</scope>
</reference>
<dbReference type="PANTHER" id="PTHR11802">
    <property type="entry name" value="SERINE PROTEASE FAMILY S10 SERINE CARBOXYPEPTIDASE"/>
    <property type="match status" value="1"/>
</dbReference>
<evidence type="ECO:0000256" key="5">
    <source>
        <dbReference type="ARBA" id="ARBA00023180"/>
    </source>
</evidence>
<dbReference type="EMBL" id="CAJVCH010017550">
    <property type="protein sequence ID" value="CAG7683931.1"/>
    <property type="molecule type" value="Genomic_DNA"/>
</dbReference>
<keyword evidence="8" id="KW-1185">Reference proteome</keyword>
<dbReference type="Proteomes" id="UP000708208">
    <property type="component" value="Unassembled WGS sequence"/>
</dbReference>
<evidence type="ECO:0000313" key="7">
    <source>
        <dbReference type="EMBL" id="CAG7683931.1"/>
    </source>
</evidence>
<accession>A0A8J2NKR6</accession>
<gene>
    <name evidence="7" type="ORF">AFUS01_LOCUS2988</name>
</gene>
<dbReference type="AlphaFoldDB" id="A0A8J2NKR6"/>